<feature type="chain" id="PRO_5037492056" description="Lipoprotein SmpA/OmlA domain-containing protein" evidence="2">
    <location>
        <begin position="22"/>
        <end position="127"/>
    </location>
</feature>
<dbReference type="AlphaFoldDB" id="A0A951QTF9"/>
<reference evidence="3" key="2">
    <citation type="journal article" date="2022" name="Microbiol. Resour. Announc.">
        <title>Metagenome Sequencing to Explore Phylogenomics of Terrestrial Cyanobacteria.</title>
        <authorList>
            <person name="Ward R.D."/>
            <person name="Stajich J.E."/>
            <person name="Johansen J.R."/>
            <person name="Huntemann M."/>
            <person name="Clum A."/>
            <person name="Foster B."/>
            <person name="Foster B."/>
            <person name="Roux S."/>
            <person name="Palaniappan K."/>
            <person name="Varghese N."/>
            <person name="Mukherjee S."/>
            <person name="Reddy T.B.K."/>
            <person name="Daum C."/>
            <person name="Copeland A."/>
            <person name="Chen I.A."/>
            <person name="Ivanova N.N."/>
            <person name="Kyrpides N.C."/>
            <person name="Shapiro N."/>
            <person name="Eloe-Fadrosh E.A."/>
            <person name="Pietrasiak N."/>
        </authorList>
    </citation>
    <scope>NUCLEOTIDE SEQUENCE</scope>
    <source>
        <strain evidence="3">GSE-NOS-MK-12-04C</strain>
    </source>
</reference>
<evidence type="ECO:0000313" key="3">
    <source>
        <dbReference type="EMBL" id="MBW4671794.1"/>
    </source>
</evidence>
<organism evidence="3 4">
    <name type="scientific">Cyanomargarita calcarea GSE-NOS-MK-12-04C</name>
    <dbReference type="NCBI Taxonomy" id="2839659"/>
    <lineage>
        <taxon>Bacteria</taxon>
        <taxon>Bacillati</taxon>
        <taxon>Cyanobacteriota</taxon>
        <taxon>Cyanophyceae</taxon>
        <taxon>Nostocales</taxon>
        <taxon>Cyanomargaritaceae</taxon>
        <taxon>Cyanomargarita</taxon>
    </lineage>
</organism>
<proteinExistence type="predicted"/>
<dbReference type="EMBL" id="JAHHGZ010000054">
    <property type="protein sequence ID" value="MBW4671794.1"/>
    <property type="molecule type" value="Genomic_DNA"/>
</dbReference>
<name>A0A951QTF9_9CYAN</name>
<gene>
    <name evidence="3" type="ORF">KME60_31320</name>
</gene>
<accession>A0A951QTF9</accession>
<dbReference type="InterPro" id="IPR037873">
    <property type="entry name" value="BamE-like"/>
</dbReference>
<protein>
    <recommendedName>
        <fullName evidence="5">Lipoprotein SmpA/OmlA domain-containing protein</fullName>
    </recommendedName>
</protein>
<reference evidence="3" key="1">
    <citation type="submission" date="2021-05" db="EMBL/GenBank/DDBJ databases">
        <authorList>
            <person name="Pietrasiak N."/>
            <person name="Ward R."/>
            <person name="Stajich J.E."/>
            <person name="Kurbessoian T."/>
        </authorList>
    </citation>
    <scope>NUCLEOTIDE SEQUENCE</scope>
    <source>
        <strain evidence="3">GSE-NOS-MK-12-04C</strain>
    </source>
</reference>
<evidence type="ECO:0008006" key="5">
    <source>
        <dbReference type="Google" id="ProtNLM"/>
    </source>
</evidence>
<evidence type="ECO:0000313" key="4">
    <source>
        <dbReference type="Proteomes" id="UP000729701"/>
    </source>
</evidence>
<evidence type="ECO:0000256" key="2">
    <source>
        <dbReference type="SAM" id="SignalP"/>
    </source>
</evidence>
<feature type="signal peptide" evidence="2">
    <location>
        <begin position="1"/>
        <end position="21"/>
    </location>
</feature>
<keyword evidence="1 2" id="KW-0732">Signal</keyword>
<dbReference type="Proteomes" id="UP000729701">
    <property type="component" value="Unassembled WGS sequence"/>
</dbReference>
<sequence>MVKTVGYKILPVIILSVALNACELINRTANNPTFPQNSPLLPQSQTIVVTKAQYNQVQQNMALSEVERIIGKPGQSADSSFSIPGTENKPAFGSKQTYYQWGNSDGSAMVAVFVDDKLVFKSQVNLK</sequence>
<evidence type="ECO:0000256" key="1">
    <source>
        <dbReference type="ARBA" id="ARBA00022729"/>
    </source>
</evidence>
<dbReference type="Gene3D" id="3.30.1450.10">
    <property type="match status" value="1"/>
</dbReference>
<comment type="caution">
    <text evidence="3">The sequence shown here is derived from an EMBL/GenBank/DDBJ whole genome shotgun (WGS) entry which is preliminary data.</text>
</comment>